<dbReference type="EMBL" id="BAABJX010000051">
    <property type="protein sequence ID" value="GAA4844186.1"/>
    <property type="molecule type" value="Genomic_DNA"/>
</dbReference>
<proteinExistence type="predicted"/>
<sequence length="138" mass="15546">MNTIVKTYQLTETDQEFLNKYDYALKRSLLSVLLEEESSYQAKEEILGVINTIGTDTINMAQLDQIIGMPQDSDWKTISGYLSEPFKASVLKKIIGAAIATGHIDPDSLERIYQVGHDLDMSDEYAHYLVDRSLHTAS</sequence>
<dbReference type="RefSeq" id="WP_345373476.1">
    <property type="nucleotide sequence ID" value="NZ_BAABJX010000051.1"/>
</dbReference>
<keyword evidence="2" id="KW-1185">Reference proteome</keyword>
<evidence type="ECO:0008006" key="3">
    <source>
        <dbReference type="Google" id="ProtNLM"/>
    </source>
</evidence>
<evidence type="ECO:0000313" key="2">
    <source>
        <dbReference type="Proteomes" id="UP001500298"/>
    </source>
</evidence>
<organism evidence="1 2">
    <name type="scientific">Algivirga pacifica</name>
    <dbReference type="NCBI Taxonomy" id="1162670"/>
    <lineage>
        <taxon>Bacteria</taxon>
        <taxon>Pseudomonadati</taxon>
        <taxon>Bacteroidota</taxon>
        <taxon>Cytophagia</taxon>
        <taxon>Cytophagales</taxon>
        <taxon>Flammeovirgaceae</taxon>
        <taxon>Algivirga</taxon>
    </lineage>
</organism>
<evidence type="ECO:0000313" key="1">
    <source>
        <dbReference type="EMBL" id="GAA4844186.1"/>
    </source>
</evidence>
<dbReference type="Proteomes" id="UP001500298">
    <property type="component" value="Unassembled WGS sequence"/>
</dbReference>
<accession>A0ABP9DKF5</accession>
<reference evidence="2" key="1">
    <citation type="journal article" date="2019" name="Int. J. Syst. Evol. Microbiol.">
        <title>The Global Catalogue of Microorganisms (GCM) 10K type strain sequencing project: providing services to taxonomists for standard genome sequencing and annotation.</title>
        <authorList>
            <consortium name="The Broad Institute Genomics Platform"/>
            <consortium name="The Broad Institute Genome Sequencing Center for Infectious Disease"/>
            <person name="Wu L."/>
            <person name="Ma J."/>
        </authorList>
    </citation>
    <scope>NUCLEOTIDE SEQUENCE [LARGE SCALE GENOMIC DNA]</scope>
    <source>
        <strain evidence="2">JCM 18326</strain>
    </source>
</reference>
<comment type="caution">
    <text evidence="1">The sequence shown here is derived from an EMBL/GenBank/DDBJ whole genome shotgun (WGS) entry which is preliminary data.</text>
</comment>
<protein>
    <recommendedName>
        <fullName evidence="3">TerB family tellurite resistance protein</fullName>
    </recommendedName>
</protein>
<name>A0ABP9DKF5_9BACT</name>
<gene>
    <name evidence="1" type="ORF">GCM10023331_31310</name>
</gene>